<feature type="region of interest" description="Disordered" evidence="1">
    <location>
        <begin position="253"/>
        <end position="272"/>
    </location>
</feature>
<reference evidence="2 3" key="1">
    <citation type="submission" date="2022-10" db="EMBL/GenBank/DDBJ databases">
        <title>Weissella fermenti sp. nov., isolated from fermented cabbage.</title>
        <authorList>
            <person name="Lee J.K."/>
            <person name="Baek J.H."/>
            <person name="Choi D.G."/>
            <person name="Kim J.M."/>
            <person name="Jeon C.O."/>
        </authorList>
    </citation>
    <scope>NUCLEOTIDE SEQUENCE [LARGE SCALE GENOMIC DNA]</scope>
    <source>
        <strain evidence="2 3">KACC 18534</strain>
    </source>
</reference>
<feature type="region of interest" description="Disordered" evidence="1">
    <location>
        <begin position="313"/>
        <end position="335"/>
    </location>
</feature>
<dbReference type="EMBL" id="JAOZFE010000003">
    <property type="protein sequence ID" value="MCW0953220.1"/>
    <property type="molecule type" value="Genomic_DNA"/>
</dbReference>
<evidence type="ECO:0000313" key="3">
    <source>
        <dbReference type="Proteomes" id="UP001526225"/>
    </source>
</evidence>
<keyword evidence="3" id="KW-1185">Reference proteome</keyword>
<dbReference type="Pfam" id="PF03837">
    <property type="entry name" value="RecT"/>
    <property type="match status" value="1"/>
</dbReference>
<dbReference type="InterPro" id="IPR004590">
    <property type="entry name" value="ssDNA_annealing_RecT"/>
</dbReference>
<proteinExistence type="predicted"/>
<gene>
    <name evidence="2" type="ORF">OIT44_03915</name>
</gene>
<protein>
    <submittedName>
        <fullName evidence="2">Recombinase RecT</fullName>
    </submittedName>
</protein>
<accession>A0ABT3E470</accession>
<comment type="caution">
    <text evidence="2">The sequence shown here is derived from an EMBL/GenBank/DDBJ whole genome shotgun (WGS) entry which is preliminary data.</text>
</comment>
<name>A0ABT3E470_9LACO</name>
<dbReference type="NCBIfam" id="TIGR00616">
    <property type="entry name" value="rect"/>
    <property type="match status" value="1"/>
</dbReference>
<dbReference type="InterPro" id="IPR036361">
    <property type="entry name" value="SAP_dom_sf"/>
</dbReference>
<feature type="compositionally biased region" description="Pro residues" evidence="1">
    <location>
        <begin position="257"/>
        <end position="267"/>
    </location>
</feature>
<dbReference type="Proteomes" id="UP001526225">
    <property type="component" value="Unassembled WGS sequence"/>
</dbReference>
<dbReference type="InterPro" id="IPR018330">
    <property type="entry name" value="RecT_fam"/>
</dbReference>
<organism evidence="2 3">
    <name type="scientific">Weissella ceti</name>
    <dbReference type="NCBI Taxonomy" id="759620"/>
    <lineage>
        <taxon>Bacteria</taxon>
        <taxon>Bacillati</taxon>
        <taxon>Bacillota</taxon>
        <taxon>Bacilli</taxon>
        <taxon>Lactobacillales</taxon>
        <taxon>Lactobacillaceae</taxon>
        <taxon>Weissella</taxon>
    </lineage>
</organism>
<dbReference type="RefSeq" id="WP_213409640.1">
    <property type="nucleotide sequence ID" value="NZ_CP074441.1"/>
</dbReference>
<sequence length="335" mass="36767">MNQVQQSNNNVKSFFEMPAVRNKFDEVMGSNSKSFITSLLNVTSQNQLLAKAEPKSIMQSAMVAATLDLPIEPSLGFAYIVPYKQEAQFQLGYKGLIQLALRSGKVTALNSGQIYAEQFVSFNPLSEALEIDAEAVPDESKKPVGYFAYMKLSNGFEKTIYWSYEKVHAHGKKYSKSFGYNSSPWKSDFDAMAQKTVLKKMLSTYAPLNTEMQQAIVADNEESTVERGDVTPETTSAAPALADLAAQRQTELLTEPEPQPEAKPEPVPVETVPDAGMTVTEMKQYLSSAGVSYPAGARKQELAAMMEQLEAHAEQAAAANDQSLEDAFPPEFGDK</sequence>
<evidence type="ECO:0000313" key="2">
    <source>
        <dbReference type="EMBL" id="MCW0953220.1"/>
    </source>
</evidence>
<dbReference type="Gene3D" id="1.10.720.30">
    <property type="entry name" value="SAP domain"/>
    <property type="match status" value="1"/>
</dbReference>
<evidence type="ECO:0000256" key="1">
    <source>
        <dbReference type="SAM" id="MobiDB-lite"/>
    </source>
</evidence>